<sequence>MLCVWVLIHKREGAETGRGKGHFDQPWETSEDLHRADVPLPERKGLKTKEESFHCHRFNGCPGSIADGAPSDVAPSDRAPSDGAPSDGAPSDGAPRDGAPSDGAPSNGAPSDGAPSDGAPSDGAPSDGAPSDVAPRDGAPSDGAPSGRAPRAPPTQGSGWWTWAPTLNPDPSRPMEA</sequence>
<organism evidence="2 3">
    <name type="scientific">Muraenolepis orangiensis</name>
    <name type="common">Patagonian moray cod</name>
    <dbReference type="NCBI Taxonomy" id="630683"/>
    <lineage>
        <taxon>Eukaryota</taxon>
        <taxon>Metazoa</taxon>
        <taxon>Chordata</taxon>
        <taxon>Craniata</taxon>
        <taxon>Vertebrata</taxon>
        <taxon>Euteleostomi</taxon>
        <taxon>Actinopterygii</taxon>
        <taxon>Neopterygii</taxon>
        <taxon>Teleostei</taxon>
        <taxon>Neoteleostei</taxon>
        <taxon>Acanthomorphata</taxon>
        <taxon>Zeiogadaria</taxon>
        <taxon>Gadariae</taxon>
        <taxon>Gadiformes</taxon>
        <taxon>Muraenolepidoidei</taxon>
        <taxon>Muraenolepididae</taxon>
        <taxon>Muraenolepis</taxon>
    </lineage>
</organism>
<gene>
    <name evidence="2" type="ORF">NHX12_006363</name>
</gene>
<dbReference type="EMBL" id="JANIIK010000112">
    <property type="protein sequence ID" value="KAJ3594031.1"/>
    <property type="molecule type" value="Genomic_DNA"/>
</dbReference>
<proteinExistence type="predicted"/>
<feature type="region of interest" description="Disordered" evidence="1">
    <location>
        <begin position="15"/>
        <end position="36"/>
    </location>
</feature>
<dbReference type="AlphaFoldDB" id="A0A9Q0DUN4"/>
<dbReference type="Proteomes" id="UP001148018">
    <property type="component" value="Unassembled WGS sequence"/>
</dbReference>
<protein>
    <submittedName>
        <fullName evidence="2">Uncharacterized protein</fullName>
    </submittedName>
</protein>
<name>A0A9Q0DUN4_9TELE</name>
<dbReference type="OrthoDB" id="439917at2759"/>
<evidence type="ECO:0000256" key="1">
    <source>
        <dbReference type="SAM" id="MobiDB-lite"/>
    </source>
</evidence>
<evidence type="ECO:0000313" key="3">
    <source>
        <dbReference type="Proteomes" id="UP001148018"/>
    </source>
</evidence>
<keyword evidence="3" id="KW-1185">Reference proteome</keyword>
<comment type="caution">
    <text evidence="2">The sequence shown here is derived from an EMBL/GenBank/DDBJ whole genome shotgun (WGS) entry which is preliminary data.</text>
</comment>
<reference evidence="2" key="1">
    <citation type="submission" date="2022-07" db="EMBL/GenBank/DDBJ databases">
        <title>Chromosome-level genome of Muraenolepis orangiensis.</title>
        <authorList>
            <person name="Kim J."/>
        </authorList>
    </citation>
    <scope>NUCLEOTIDE SEQUENCE</scope>
    <source>
        <strain evidence="2">KU_S4_2022</strain>
        <tissue evidence="2">Muscle</tissue>
    </source>
</reference>
<feature type="region of interest" description="Disordered" evidence="1">
    <location>
        <begin position="60"/>
        <end position="177"/>
    </location>
</feature>
<evidence type="ECO:0000313" key="2">
    <source>
        <dbReference type="EMBL" id="KAJ3594031.1"/>
    </source>
</evidence>
<accession>A0A9Q0DUN4</accession>